<sequence length="672" mass="74486">MKVRTWEGRAEDQFIQLTEGMVAAETLEDPVDSTDFTVEELGSRHRLITVAPRAHRMGLALPGHPEQRFIGLGARHGLHVDQAGRALQLGADRAYTGPDCPPDMLDVGGIPQGDYAPVPFVLSSRGWAAWVDNDGHGVRFELGDEVILSTRAAAGPLRVHLFTHASPAARLRAFLRLTGLPPVLPEWAYGFWKSRDVYPHQRDAEADHAGHRQHGIPLDAIVLDSPWATQYNTWEFNPHQFPDAVGYVRRLREDGVRTVVWVAPWVNLDSREGQYPPDDESARLHREPAPNYEPRHFVKAADGDPLVAKWWMGKGSPVDFTSPEAEAWWREQAKGVLALGVEGIKADDGEGWYIPDDARFADGTTGAQAAWGHGLRYRRSMQRALDEVHPGTGVLFGRPGWTGQQAVGITWGGDQPSDFWSLRTLVAATLTAAATGFSNWSHDVGGYLGERLTARAPKELLARWVQFGCFTPLMQAHARFEQEAWTYDEELLDLYRAHVLLHERLVPYVRAAAATAARTGLPIVRPLALTDPRDVRGWSIADAYGYGPSLWVAPVLEDGARSVHVDLPRGDWIDWHTGAQVAGGGEVDAPAPLDRIPVWVRRGALIPTYPAEHVARGLGDTPERERPLEVTLWGEPVGGRALVRLADGTRIRYERGEVSVSPDRRVDFRVRT</sequence>
<dbReference type="Gene3D" id="3.20.20.80">
    <property type="entry name" value="Glycosidases"/>
    <property type="match status" value="1"/>
</dbReference>
<keyword evidence="2" id="KW-0326">Glycosidase</keyword>
<dbReference type="OrthoDB" id="176168at2"/>
<evidence type="ECO:0000256" key="2">
    <source>
        <dbReference type="RuleBase" id="RU361185"/>
    </source>
</evidence>
<dbReference type="SUPFAM" id="SSF51445">
    <property type="entry name" value="(Trans)glycosidases"/>
    <property type="match status" value="1"/>
</dbReference>
<dbReference type="Proteomes" id="UP000278962">
    <property type="component" value="Unassembled WGS sequence"/>
</dbReference>
<proteinExistence type="inferred from homology"/>
<evidence type="ECO:0000256" key="1">
    <source>
        <dbReference type="ARBA" id="ARBA00007806"/>
    </source>
</evidence>
<gene>
    <name evidence="5" type="ORF">C8N24_3820</name>
</gene>
<comment type="similarity">
    <text evidence="1 2">Belongs to the glycosyl hydrolase 31 family.</text>
</comment>
<dbReference type="AlphaFoldDB" id="A0A660LKB2"/>
<keyword evidence="6" id="KW-1185">Reference proteome</keyword>
<keyword evidence="2 5" id="KW-0378">Hydrolase</keyword>
<comment type="caution">
    <text evidence="5">The sequence shown here is derived from an EMBL/GenBank/DDBJ whole genome shotgun (WGS) entry which is preliminary data.</text>
</comment>
<dbReference type="PANTHER" id="PTHR43863">
    <property type="entry name" value="HYDROLASE, PUTATIVE (AFU_ORTHOLOGUE AFUA_1G03140)-RELATED"/>
    <property type="match status" value="1"/>
</dbReference>
<dbReference type="Gene3D" id="2.60.40.1760">
    <property type="entry name" value="glycosyl hydrolase (family 31)"/>
    <property type="match status" value="1"/>
</dbReference>
<evidence type="ECO:0000259" key="3">
    <source>
        <dbReference type="Pfam" id="PF01055"/>
    </source>
</evidence>
<dbReference type="InterPro" id="IPR017853">
    <property type="entry name" value="GH"/>
</dbReference>
<dbReference type="PANTHER" id="PTHR43863:SF2">
    <property type="entry name" value="MALTASE-GLUCOAMYLASE"/>
    <property type="match status" value="1"/>
</dbReference>
<dbReference type="InterPro" id="IPR000322">
    <property type="entry name" value="Glyco_hydro_31_TIM"/>
</dbReference>
<name>A0A660LKB2_9ACTN</name>
<dbReference type="CDD" id="cd14752">
    <property type="entry name" value="GH31_N"/>
    <property type="match status" value="1"/>
</dbReference>
<dbReference type="Pfam" id="PF21365">
    <property type="entry name" value="Glyco_hydro_31_3rd"/>
    <property type="match status" value="1"/>
</dbReference>
<dbReference type="EMBL" id="RBIL01000001">
    <property type="protein sequence ID" value="RKQ93944.1"/>
    <property type="molecule type" value="Genomic_DNA"/>
</dbReference>
<accession>A0A660LKB2</accession>
<evidence type="ECO:0000313" key="6">
    <source>
        <dbReference type="Proteomes" id="UP000278962"/>
    </source>
</evidence>
<evidence type="ECO:0000259" key="4">
    <source>
        <dbReference type="Pfam" id="PF21365"/>
    </source>
</evidence>
<dbReference type="Gene3D" id="2.60.40.1180">
    <property type="entry name" value="Golgi alpha-mannosidase II"/>
    <property type="match status" value="1"/>
</dbReference>
<dbReference type="RefSeq" id="WP_121252515.1">
    <property type="nucleotide sequence ID" value="NZ_RBIL01000001.1"/>
</dbReference>
<dbReference type="GO" id="GO:0004553">
    <property type="term" value="F:hydrolase activity, hydrolyzing O-glycosyl compounds"/>
    <property type="evidence" value="ECO:0007669"/>
    <property type="project" value="InterPro"/>
</dbReference>
<protein>
    <submittedName>
        <fullName evidence="5">Alpha-D-xyloside xylohydrolase</fullName>
    </submittedName>
</protein>
<reference evidence="5 6" key="1">
    <citation type="submission" date="2018-10" db="EMBL/GenBank/DDBJ databases">
        <title>Genomic Encyclopedia of Archaeal and Bacterial Type Strains, Phase II (KMG-II): from individual species to whole genera.</title>
        <authorList>
            <person name="Goeker M."/>
        </authorList>
    </citation>
    <scope>NUCLEOTIDE SEQUENCE [LARGE SCALE GENOMIC DNA]</scope>
    <source>
        <strain evidence="5 6">DSM 14954</strain>
    </source>
</reference>
<feature type="domain" description="Glycosyl hydrolase family 31 C-terminal" evidence="4">
    <location>
        <begin position="520"/>
        <end position="606"/>
    </location>
</feature>
<evidence type="ECO:0000313" key="5">
    <source>
        <dbReference type="EMBL" id="RKQ93944.1"/>
    </source>
</evidence>
<organism evidence="5 6">
    <name type="scientific">Solirubrobacter pauli</name>
    <dbReference type="NCBI Taxonomy" id="166793"/>
    <lineage>
        <taxon>Bacteria</taxon>
        <taxon>Bacillati</taxon>
        <taxon>Actinomycetota</taxon>
        <taxon>Thermoleophilia</taxon>
        <taxon>Solirubrobacterales</taxon>
        <taxon>Solirubrobacteraceae</taxon>
        <taxon>Solirubrobacter</taxon>
    </lineage>
</organism>
<feature type="domain" description="Glycoside hydrolase family 31 TIM barrel" evidence="3">
    <location>
        <begin position="181"/>
        <end position="509"/>
    </location>
</feature>
<dbReference type="InterPro" id="IPR048395">
    <property type="entry name" value="Glyco_hydro_31_C"/>
</dbReference>
<dbReference type="GO" id="GO:0005975">
    <property type="term" value="P:carbohydrate metabolic process"/>
    <property type="evidence" value="ECO:0007669"/>
    <property type="project" value="InterPro"/>
</dbReference>
<dbReference type="Pfam" id="PF01055">
    <property type="entry name" value="Glyco_hydro_31_2nd"/>
    <property type="match status" value="1"/>
</dbReference>
<dbReference type="SUPFAM" id="SSF51011">
    <property type="entry name" value="Glycosyl hydrolase domain"/>
    <property type="match status" value="1"/>
</dbReference>
<dbReference type="InterPro" id="IPR013780">
    <property type="entry name" value="Glyco_hydro_b"/>
</dbReference>
<dbReference type="InterPro" id="IPR051816">
    <property type="entry name" value="Glycosyl_Hydrolase_31"/>
</dbReference>